<proteinExistence type="predicted"/>
<reference evidence="1 2" key="1">
    <citation type="journal article" date="2021" name="Hortic Res">
        <title>High-quality reference genome and annotation aids understanding of berry development for evergreen blueberry (Vaccinium darrowii).</title>
        <authorList>
            <person name="Yu J."/>
            <person name="Hulse-Kemp A.M."/>
            <person name="Babiker E."/>
            <person name="Staton M."/>
        </authorList>
    </citation>
    <scope>NUCLEOTIDE SEQUENCE [LARGE SCALE GENOMIC DNA]</scope>
    <source>
        <strain evidence="2">cv. NJ 8807/NJ 8810</strain>
        <tissue evidence="1">Young leaf</tissue>
    </source>
</reference>
<keyword evidence="2" id="KW-1185">Reference proteome</keyword>
<name>A0ACB7YTQ0_9ERIC</name>
<evidence type="ECO:0000313" key="2">
    <source>
        <dbReference type="Proteomes" id="UP000828048"/>
    </source>
</evidence>
<protein>
    <submittedName>
        <fullName evidence="1">Uncharacterized protein</fullName>
    </submittedName>
</protein>
<evidence type="ECO:0000313" key="1">
    <source>
        <dbReference type="EMBL" id="KAH7857061.1"/>
    </source>
</evidence>
<comment type="caution">
    <text evidence="1">The sequence shown here is derived from an EMBL/GenBank/DDBJ whole genome shotgun (WGS) entry which is preliminary data.</text>
</comment>
<dbReference type="EMBL" id="CM037153">
    <property type="protein sequence ID" value="KAH7857061.1"/>
    <property type="molecule type" value="Genomic_DNA"/>
</dbReference>
<dbReference type="Proteomes" id="UP000828048">
    <property type="component" value="Chromosome 3"/>
</dbReference>
<accession>A0ACB7YTQ0</accession>
<sequence>MIGSDSSYSNKYEKQREKVDSFALPPQEVSSLITPERLDGTNYIEWSLNARNKIRGRKRWGFISGTKEAPKDTNSEEYEAWEDENCMVKSWLLDAMTKDIRSLFLRLSTAKEIWDAVKQTYSVSQDASKAYQLHCEVISVRQNGAGLDSHLDGVRGRIHATAPLPNLQAAYAIVCAEANRQDAMLNKHQMMGLSWLFENLLPVT</sequence>
<gene>
    <name evidence="1" type="ORF">Vadar_008601</name>
</gene>
<organism evidence="1 2">
    <name type="scientific">Vaccinium darrowii</name>
    <dbReference type="NCBI Taxonomy" id="229202"/>
    <lineage>
        <taxon>Eukaryota</taxon>
        <taxon>Viridiplantae</taxon>
        <taxon>Streptophyta</taxon>
        <taxon>Embryophyta</taxon>
        <taxon>Tracheophyta</taxon>
        <taxon>Spermatophyta</taxon>
        <taxon>Magnoliopsida</taxon>
        <taxon>eudicotyledons</taxon>
        <taxon>Gunneridae</taxon>
        <taxon>Pentapetalae</taxon>
        <taxon>asterids</taxon>
        <taxon>Ericales</taxon>
        <taxon>Ericaceae</taxon>
        <taxon>Vaccinioideae</taxon>
        <taxon>Vaccinieae</taxon>
        <taxon>Vaccinium</taxon>
    </lineage>
</organism>